<gene>
    <name evidence="1" type="ORF">BDA96_06G226500</name>
</gene>
<evidence type="ECO:0000313" key="2">
    <source>
        <dbReference type="Proteomes" id="UP000807115"/>
    </source>
</evidence>
<protein>
    <submittedName>
        <fullName evidence="1">Uncharacterized protein</fullName>
    </submittedName>
</protein>
<dbReference type="AlphaFoldDB" id="A0A921QSH2"/>
<comment type="caution">
    <text evidence="1">The sequence shown here is derived from an EMBL/GenBank/DDBJ whole genome shotgun (WGS) entry which is preliminary data.</text>
</comment>
<reference evidence="1" key="2">
    <citation type="submission" date="2020-10" db="EMBL/GenBank/DDBJ databases">
        <authorList>
            <person name="Cooper E.A."/>
            <person name="Brenton Z.W."/>
            <person name="Flinn B.S."/>
            <person name="Jenkins J."/>
            <person name="Shu S."/>
            <person name="Flowers D."/>
            <person name="Luo F."/>
            <person name="Wang Y."/>
            <person name="Xia P."/>
            <person name="Barry K."/>
            <person name="Daum C."/>
            <person name="Lipzen A."/>
            <person name="Yoshinaga Y."/>
            <person name="Schmutz J."/>
            <person name="Saski C."/>
            <person name="Vermerris W."/>
            <person name="Kresovich S."/>
        </authorList>
    </citation>
    <scope>NUCLEOTIDE SEQUENCE</scope>
</reference>
<organism evidence="1 2">
    <name type="scientific">Sorghum bicolor</name>
    <name type="common">Sorghum</name>
    <name type="synonym">Sorghum vulgare</name>
    <dbReference type="NCBI Taxonomy" id="4558"/>
    <lineage>
        <taxon>Eukaryota</taxon>
        <taxon>Viridiplantae</taxon>
        <taxon>Streptophyta</taxon>
        <taxon>Embryophyta</taxon>
        <taxon>Tracheophyta</taxon>
        <taxon>Spermatophyta</taxon>
        <taxon>Magnoliopsida</taxon>
        <taxon>Liliopsida</taxon>
        <taxon>Poales</taxon>
        <taxon>Poaceae</taxon>
        <taxon>PACMAD clade</taxon>
        <taxon>Panicoideae</taxon>
        <taxon>Andropogonodae</taxon>
        <taxon>Andropogoneae</taxon>
        <taxon>Sorghinae</taxon>
        <taxon>Sorghum</taxon>
    </lineage>
</organism>
<proteinExistence type="predicted"/>
<name>A0A921QSH2_SORBI</name>
<dbReference type="Proteomes" id="UP000807115">
    <property type="component" value="Chromosome 6"/>
</dbReference>
<evidence type="ECO:0000313" key="1">
    <source>
        <dbReference type="EMBL" id="KAG0527354.1"/>
    </source>
</evidence>
<accession>A0A921QSH2</accession>
<reference evidence="1" key="1">
    <citation type="journal article" date="2019" name="BMC Genomics">
        <title>A new reference genome for Sorghum bicolor reveals high levels of sequence similarity between sweet and grain genotypes: implications for the genetics of sugar metabolism.</title>
        <authorList>
            <person name="Cooper E.A."/>
            <person name="Brenton Z.W."/>
            <person name="Flinn B.S."/>
            <person name="Jenkins J."/>
            <person name="Shu S."/>
            <person name="Flowers D."/>
            <person name="Luo F."/>
            <person name="Wang Y."/>
            <person name="Xia P."/>
            <person name="Barry K."/>
            <person name="Daum C."/>
            <person name="Lipzen A."/>
            <person name="Yoshinaga Y."/>
            <person name="Schmutz J."/>
            <person name="Saski C."/>
            <person name="Vermerris W."/>
            <person name="Kresovich S."/>
        </authorList>
    </citation>
    <scope>NUCLEOTIDE SEQUENCE</scope>
</reference>
<dbReference type="EMBL" id="CM027685">
    <property type="protein sequence ID" value="KAG0527354.1"/>
    <property type="molecule type" value="Genomic_DNA"/>
</dbReference>
<sequence length="63" mass="7459">MRDFAEHRRRLSGFFIKTSDLCSFQGLKKIRCMSHNTHTPEHHAKHCMHPWWIQSSKAGLMHA</sequence>